<gene>
    <name evidence="1" type="ORF">DF182_12605</name>
</gene>
<accession>A0A365Y633</accession>
<sequence>MTAILTLFSIAVFAQDSTVAKYRYQHEIAIDVANILTFLKKNANSYTANYRWHYHPKRALRASLNLEVSDNPVMGWAPELRVGHQWGGTIDNWTLYGGSDVSLAYFHANSLKSHIWRYGVSPVVGVRYFFNKHVSLSTEISLNCMFHKVTEEGSFDPDAGKSFYEIRFGSVGAFMISYHFGRKKV</sequence>
<dbReference type="EMBL" id="QFFJ01000001">
    <property type="protein sequence ID" value="RBL93355.1"/>
    <property type="molecule type" value="Genomic_DNA"/>
</dbReference>
<evidence type="ECO:0000313" key="1">
    <source>
        <dbReference type="EMBL" id="RBL93355.1"/>
    </source>
</evidence>
<dbReference type="AlphaFoldDB" id="A0A365Y633"/>
<protein>
    <recommendedName>
        <fullName evidence="3">DUF3575 domain-containing protein</fullName>
    </recommendedName>
</protein>
<keyword evidence="2" id="KW-1185">Reference proteome</keyword>
<dbReference type="RefSeq" id="WP_147243427.1">
    <property type="nucleotide sequence ID" value="NZ_QFFJ01000001.1"/>
</dbReference>
<evidence type="ECO:0008006" key="3">
    <source>
        <dbReference type="Google" id="ProtNLM"/>
    </source>
</evidence>
<organism evidence="1 2">
    <name type="scientific">Chitinophaga flava</name>
    <dbReference type="NCBI Taxonomy" id="2259036"/>
    <lineage>
        <taxon>Bacteria</taxon>
        <taxon>Pseudomonadati</taxon>
        <taxon>Bacteroidota</taxon>
        <taxon>Chitinophagia</taxon>
        <taxon>Chitinophagales</taxon>
        <taxon>Chitinophagaceae</taxon>
        <taxon>Chitinophaga</taxon>
    </lineage>
</organism>
<dbReference type="Proteomes" id="UP000253410">
    <property type="component" value="Unassembled WGS sequence"/>
</dbReference>
<name>A0A365Y633_9BACT</name>
<dbReference type="SUPFAM" id="SSF56925">
    <property type="entry name" value="OMPA-like"/>
    <property type="match status" value="1"/>
</dbReference>
<evidence type="ECO:0000313" key="2">
    <source>
        <dbReference type="Proteomes" id="UP000253410"/>
    </source>
</evidence>
<reference evidence="1 2" key="1">
    <citation type="submission" date="2018-05" db="EMBL/GenBank/DDBJ databases">
        <title>Chitinophaga sp. K3CV102501T nov., isolated from isolated from a monsoon evergreen broad-leaved forest soil.</title>
        <authorList>
            <person name="Lv Y."/>
        </authorList>
    </citation>
    <scope>NUCLEOTIDE SEQUENCE [LARGE SCALE GENOMIC DNA]</scope>
    <source>
        <strain evidence="1 2">GDMCC 1.1325</strain>
    </source>
</reference>
<comment type="caution">
    <text evidence="1">The sequence shown here is derived from an EMBL/GenBank/DDBJ whole genome shotgun (WGS) entry which is preliminary data.</text>
</comment>
<dbReference type="OrthoDB" id="668762at2"/>
<dbReference type="InterPro" id="IPR011250">
    <property type="entry name" value="OMP/PagP_B-barrel"/>
</dbReference>
<proteinExistence type="predicted"/>